<proteinExistence type="inferred from homology"/>
<dbReference type="InterPro" id="IPR020846">
    <property type="entry name" value="MFS_dom"/>
</dbReference>
<feature type="domain" description="Major facilitator superfamily (MFS) profile" evidence="9">
    <location>
        <begin position="77"/>
        <end position="492"/>
    </location>
</feature>
<name>A0A179FKC7_METCM</name>
<organism evidence="10 11">
    <name type="scientific">Pochonia chlamydosporia 170</name>
    <dbReference type="NCBI Taxonomy" id="1380566"/>
    <lineage>
        <taxon>Eukaryota</taxon>
        <taxon>Fungi</taxon>
        <taxon>Dikarya</taxon>
        <taxon>Ascomycota</taxon>
        <taxon>Pezizomycotina</taxon>
        <taxon>Sordariomycetes</taxon>
        <taxon>Hypocreomycetidae</taxon>
        <taxon>Hypocreales</taxon>
        <taxon>Clavicipitaceae</taxon>
        <taxon>Pochonia</taxon>
    </lineage>
</organism>
<dbReference type="PANTHER" id="PTHR43791">
    <property type="entry name" value="PERMEASE-RELATED"/>
    <property type="match status" value="1"/>
</dbReference>
<feature type="transmembrane region" description="Helical" evidence="8">
    <location>
        <begin position="340"/>
        <end position="361"/>
    </location>
</feature>
<dbReference type="GO" id="GO:0022857">
    <property type="term" value="F:transmembrane transporter activity"/>
    <property type="evidence" value="ECO:0007669"/>
    <property type="project" value="InterPro"/>
</dbReference>
<keyword evidence="2" id="KW-0813">Transport</keyword>
<dbReference type="PANTHER" id="PTHR43791:SF59">
    <property type="entry name" value="TRANSPORTER, PUTATIVE (AFU_ORTHOLOGUE AFUA_1G06550)-RELATED"/>
    <property type="match status" value="1"/>
</dbReference>
<feature type="transmembrane region" description="Helical" evidence="8">
    <location>
        <begin position="370"/>
        <end position="388"/>
    </location>
</feature>
<evidence type="ECO:0000256" key="7">
    <source>
        <dbReference type="SAM" id="MobiDB-lite"/>
    </source>
</evidence>
<gene>
    <name evidence="10" type="ORF">VFPPC_10789</name>
</gene>
<protein>
    <submittedName>
        <fullName evidence="10">Allantoate permease</fullName>
    </submittedName>
</protein>
<feature type="transmembrane region" description="Helical" evidence="8">
    <location>
        <begin position="467"/>
        <end position="487"/>
    </location>
</feature>
<reference evidence="10 11" key="1">
    <citation type="journal article" date="2016" name="PLoS Pathog.">
        <title>Biosynthesis of antibiotic leucinostatins in bio-control fungus Purpureocillium lilacinum and their inhibition on phytophthora revealed by genome mining.</title>
        <authorList>
            <person name="Wang G."/>
            <person name="Liu Z."/>
            <person name="Lin R."/>
            <person name="Li E."/>
            <person name="Mao Z."/>
            <person name="Ling J."/>
            <person name="Yang Y."/>
            <person name="Yin W.B."/>
            <person name="Xie B."/>
        </authorList>
    </citation>
    <scope>NUCLEOTIDE SEQUENCE [LARGE SCALE GENOMIC DNA]</scope>
    <source>
        <strain evidence="10">170</strain>
    </source>
</reference>
<dbReference type="SUPFAM" id="SSF103473">
    <property type="entry name" value="MFS general substrate transporter"/>
    <property type="match status" value="1"/>
</dbReference>
<feature type="compositionally biased region" description="Polar residues" evidence="7">
    <location>
        <begin position="1"/>
        <end position="16"/>
    </location>
</feature>
<dbReference type="OrthoDB" id="6730379at2759"/>
<comment type="subcellular location">
    <subcellularLocation>
        <location evidence="1">Membrane</location>
        <topology evidence="1">Multi-pass membrane protein</topology>
    </subcellularLocation>
</comment>
<keyword evidence="5 8" id="KW-0472">Membrane</keyword>
<dbReference type="RefSeq" id="XP_018142773.1">
    <property type="nucleotide sequence ID" value="XM_018289100.1"/>
</dbReference>
<sequence>MVNSGSNSSDGIQPHQQPEMAKSDVDDVPNVDHASRTGDIPIVGRDKAAQFLKQADHPVIVTPADNARVLRKIDWRILPIMLFVYCLQSLDKTTLSYASVFGLIEDTNLVGEEFSWLGSIVYLAQLVFQPLVAYSLVKFPVGKFSATMVFCWGAVLCGMTAATNFGGLMAARLLLGAFEASVAPTFIAIVQMWYRRSEQTTRNASWYAMLGVVNMLGSLLTYGLGHIKSSLRPYQIIFLFCGCITVAFSVVMFIFMPDSPMEAKFLKREDKFIAIERLRMNQMGIGSGVWKWDHVKECMLDPKTWLWFFLMLIISIPSGGISTFGPLIIQSFGFDKFTTILFNIPFGAVQMIATLGGAWLADRIKMKSPVLLLLCLPPIAGCAILLAVGRAKSDRAVLLAGYYIISFYPGISPLIYSWSGQNTAGDTKRKVTTGMLFVGASTGNVIGPLLFKPSEKPRYDRGLRTNLALFVVLAVLIVLGMGLIRILNAKQAAKRRALGKSEVITDLSMQKGAGQDTDVLNHVEESDTVGDKAFDDVTDMKNEDFIYVY</sequence>
<evidence type="ECO:0000256" key="4">
    <source>
        <dbReference type="ARBA" id="ARBA00022989"/>
    </source>
</evidence>
<feature type="region of interest" description="Disordered" evidence="7">
    <location>
        <begin position="1"/>
        <end position="39"/>
    </location>
</feature>
<dbReference type="Proteomes" id="UP000078397">
    <property type="component" value="Unassembled WGS sequence"/>
</dbReference>
<feature type="transmembrane region" description="Helical" evidence="8">
    <location>
        <begin position="431"/>
        <end position="451"/>
    </location>
</feature>
<dbReference type="KEGG" id="pchm:VFPPC_10789"/>
<evidence type="ECO:0000256" key="2">
    <source>
        <dbReference type="ARBA" id="ARBA00022448"/>
    </source>
</evidence>
<feature type="transmembrane region" description="Helical" evidence="8">
    <location>
        <begin position="305"/>
        <end position="328"/>
    </location>
</feature>
<dbReference type="AlphaFoldDB" id="A0A179FKC7"/>
<evidence type="ECO:0000256" key="1">
    <source>
        <dbReference type="ARBA" id="ARBA00004141"/>
    </source>
</evidence>
<evidence type="ECO:0000256" key="5">
    <source>
        <dbReference type="ARBA" id="ARBA00023136"/>
    </source>
</evidence>
<keyword evidence="4 8" id="KW-1133">Transmembrane helix</keyword>
<evidence type="ECO:0000313" key="11">
    <source>
        <dbReference type="Proteomes" id="UP000078397"/>
    </source>
</evidence>
<dbReference type="FunFam" id="1.20.1250.20:FF:000295">
    <property type="entry name" value="Unplaced genomic scaffold supercont1.7, whole genome shotgun sequence"/>
    <property type="match status" value="1"/>
</dbReference>
<evidence type="ECO:0000313" key="10">
    <source>
        <dbReference type="EMBL" id="OAQ65459.1"/>
    </source>
</evidence>
<evidence type="ECO:0000256" key="6">
    <source>
        <dbReference type="ARBA" id="ARBA00037968"/>
    </source>
</evidence>
<feature type="transmembrane region" description="Helical" evidence="8">
    <location>
        <begin position="173"/>
        <end position="194"/>
    </location>
</feature>
<comment type="similarity">
    <text evidence="6">Belongs to the major facilitator superfamily. Allantoate permease family.</text>
</comment>
<evidence type="ECO:0000256" key="3">
    <source>
        <dbReference type="ARBA" id="ARBA00022692"/>
    </source>
</evidence>
<dbReference type="Pfam" id="PF07690">
    <property type="entry name" value="MFS_1"/>
    <property type="match status" value="1"/>
</dbReference>
<keyword evidence="11" id="KW-1185">Reference proteome</keyword>
<dbReference type="PROSITE" id="PS50850">
    <property type="entry name" value="MFS"/>
    <property type="match status" value="1"/>
</dbReference>
<feature type="transmembrane region" description="Helical" evidence="8">
    <location>
        <begin position="116"/>
        <end position="137"/>
    </location>
</feature>
<keyword evidence="3 8" id="KW-0812">Transmembrane</keyword>
<dbReference type="FunFam" id="1.20.1250.20:FF:000064">
    <property type="entry name" value="MFS allantoate transporter"/>
    <property type="match status" value="1"/>
</dbReference>
<comment type="caution">
    <text evidence="10">The sequence shown here is derived from an EMBL/GenBank/DDBJ whole genome shotgun (WGS) entry which is preliminary data.</text>
</comment>
<feature type="transmembrane region" description="Helical" evidence="8">
    <location>
        <begin position="236"/>
        <end position="256"/>
    </location>
</feature>
<dbReference type="GO" id="GO:0016020">
    <property type="term" value="C:membrane"/>
    <property type="evidence" value="ECO:0007669"/>
    <property type="project" value="UniProtKB-SubCell"/>
</dbReference>
<dbReference type="InterPro" id="IPR036259">
    <property type="entry name" value="MFS_trans_sf"/>
</dbReference>
<dbReference type="GeneID" id="28853094"/>
<dbReference type="Gene3D" id="1.20.1250.20">
    <property type="entry name" value="MFS general substrate transporter like domains"/>
    <property type="match status" value="2"/>
</dbReference>
<feature type="transmembrane region" description="Helical" evidence="8">
    <location>
        <begin position="206"/>
        <end position="224"/>
    </location>
</feature>
<accession>A0A179FKC7</accession>
<evidence type="ECO:0000256" key="8">
    <source>
        <dbReference type="SAM" id="Phobius"/>
    </source>
</evidence>
<dbReference type="InterPro" id="IPR011701">
    <property type="entry name" value="MFS"/>
</dbReference>
<evidence type="ECO:0000259" key="9">
    <source>
        <dbReference type="PROSITE" id="PS50850"/>
    </source>
</evidence>
<feature type="transmembrane region" description="Helical" evidence="8">
    <location>
        <begin position="149"/>
        <end position="167"/>
    </location>
</feature>
<feature type="transmembrane region" description="Helical" evidence="8">
    <location>
        <begin position="400"/>
        <end position="419"/>
    </location>
</feature>
<dbReference type="EMBL" id="LSBJ02000005">
    <property type="protein sequence ID" value="OAQ65459.1"/>
    <property type="molecule type" value="Genomic_DNA"/>
</dbReference>